<reference evidence="2 3" key="1">
    <citation type="submission" date="2020-03" db="EMBL/GenBank/DDBJ databases">
        <title>Genomic Encyclopedia of Type Strains, Phase IV (KMG-IV): sequencing the most valuable type-strain genomes for metagenomic binning, comparative biology and taxonomic classification.</title>
        <authorList>
            <person name="Goeker M."/>
        </authorList>
    </citation>
    <scope>NUCLEOTIDE SEQUENCE [LARGE SCALE GENOMIC DNA]</scope>
    <source>
        <strain evidence="2 3">DSM 22753</strain>
    </source>
</reference>
<keyword evidence="1" id="KW-1133">Transmembrane helix</keyword>
<keyword evidence="3" id="KW-1185">Reference proteome</keyword>
<gene>
    <name evidence="2" type="ORF">FHT01_001456</name>
</gene>
<keyword evidence="1" id="KW-0812">Transmembrane</keyword>
<protein>
    <submittedName>
        <fullName evidence="2">Uncharacterized protein</fullName>
    </submittedName>
</protein>
<evidence type="ECO:0000313" key="2">
    <source>
        <dbReference type="EMBL" id="NIJ23914.1"/>
    </source>
</evidence>
<sequence>MALAIMLAVLAGIIAVGLPFLLLGLLLEAMGFGQFGAALDTLSIAGMVAAVPYFIGRIVSRFLGDLKAADASGI</sequence>
<accession>A0ABX0U2H2</accession>
<proteinExistence type="predicted"/>
<feature type="transmembrane region" description="Helical" evidence="1">
    <location>
        <begin position="7"/>
        <end position="27"/>
    </location>
</feature>
<comment type="caution">
    <text evidence="2">The sequence shown here is derived from an EMBL/GenBank/DDBJ whole genome shotgun (WGS) entry which is preliminary data.</text>
</comment>
<evidence type="ECO:0000256" key="1">
    <source>
        <dbReference type="SAM" id="Phobius"/>
    </source>
</evidence>
<dbReference type="EMBL" id="JAASQP010000001">
    <property type="protein sequence ID" value="NIJ23914.1"/>
    <property type="molecule type" value="Genomic_DNA"/>
</dbReference>
<name>A0ABX0U2H2_9SPHN</name>
<organism evidence="2 3">
    <name type="scientific">Sphingomonas japonica</name>
    <dbReference type="NCBI Taxonomy" id="511662"/>
    <lineage>
        <taxon>Bacteria</taxon>
        <taxon>Pseudomonadati</taxon>
        <taxon>Pseudomonadota</taxon>
        <taxon>Alphaproteobacteria</taxon>
        <taxon>Sphingomonadales</taxon>
        <taxon>Sphingomonadaceae</taxon>
        <taxon>Sphingomonas</taxon>
    </lineage>
</organism>
<dbReference type="RefSeq" id="WP_140231534.1">
    <property type="nucleotide sequence ID" value="NZ_BAAAEV010000002.1"/>
</dbReference>
<keyword evidence="1" id="KW-0472">Membrane</keyword>
<dbReference type="Proteomes" id="UP000788153">
    <property type="component" value="Unassembled WGS sequence"/>
</dbReference>
<evidence type="ECO:0000313" key="3">
    <source>
        <dbReference type="Proteomes" id="UP000788153"/>
    </source>
</evidence>
<feature type="transmembrane region" description="Helical" evidence="1">
    <location>
        <begin position="33"/>
        <end position="55"/>
    </location>
</feature>